<dbReference type="AlphaFoldDB" id="A0A0B0PR61"/>
<feature type="region of interest" description="Disordered" evidence="1">
    <location>
        <begin position="1"/>
        <end position="27"/>
    </location>
</feature>
<dbReference type="GO" id="GO:0005634">
    <property type="term" value="C:nucleus"/>
    <property type="evidence" value="ECO:0007669"/>
    <property type="project" value="TreeGrafter"/>
</dbReference>
<protein>
    <submittedName>
        <fullName evidence="2">G patch domain-containing 1</fullName>
    </submittedName>
</protein>
<accession>A0A0B0PR61</accession>
<organism evidence="2 3">
    <name type="scientific">Gossypium arboreum</name>
    <name type="common">Tree cotton</name>
    <name type="synonym">Gossypium nanking</name>
    <dbReference type="NCBI Taxonomy" id="29729"/>
    <lineage>
        <taxon>Eukaryota</taxon>
        <taxon>Viridiplantae</taxon>
        <taxon>Streptophyta</taxon>
        <taxon>Embryophyta</taxon>
        <taxon>Tracheophyta</taxon>
        <taxon>Spermatophyta</taxon>
        <taxon>Magnoliopsida</taxon>
        <taxon>eudicotyledons</taxon>
        <taxon>Gunneridae</taxon>
        <taxon>Pentapetalae</taxon>
        <taxon>rosids</taxon>
        <taxon>malvids</taxon>
        <taxon>Malvales</taxon>
        <taxon>Malvaceae</taxon>
        <taxon>Malvoideae</taxon>
        <taxon>Gossypium</taxon>
    </lineage>
</organism>
<proteinExistence type="predicted"/>
<evidence type="ECO:0000256" key="1">
    <source>
        <dbReference type="SAM" id="MobiDB-lite"/>
    </source>
</evidence>
<dbReference type="Pfam" id="PF26093">
    <property type="entry name" value="HTH_TGH"/>
    <property type="match status" value="1"/>
</dbReference>
<sequence>MTAEGRGKLLGEKPLGRSSKETTSSSIASREFQLQFNLSDTFKKPDSFNKLPEVAKPFKNDPAKQERFEQFLKEKYEGGLRSTGYSSASNMSEAARAREKLDFEAAAEVLEKGKWGKESMVSTQPLDFLAAGMQFTSGGLEQVKDTHAEELVTKEKYPRREEFQWRPLPVLCKRFDLIDPFMGKPPPAPRARSKIDSLLFIPDSVKDAKPEEDAITNRDVPAAQTGAQKTIEAAEEEIEIVAENVERPVDLYKAIFSDDSDEDVEDTNTKKVEDPEKKIEVATTTLNRLIAGDFLESLGKELGFEVPPDTPYSTNKANSSAQIETPNSDAGIAKVGTVEGHGTFCAPNVGTGTSLNPEQETTQGSESPKNESIPGKPGIRKSDHPPAVGETGAAAPHQKMKGVENILGDIVIEAVIHIVTHPAMIVNATIPGQKENGKDPPGKRVVAAENTQNIISTEAGTLPAGPIMVRRENIQNPGKRKENEGIENKLSLFPNPISIQSFLLYSLLDPTPKFEG</sequence>
<gene>
    <name evidence="2" type="ORF">F383_02819</name>
</gene>
<feature type="compositionally biased region" description="Polar residues" evidence="1">
    <location>
        <begin position="350"/>
        <end position="367"/>
    </location>
</feature>
<reference evidence="3" key="1">
    <citation type="submission" date="2014-09" db="EMBL/GenBank/DDBJ databases">
        <authorList>
            <person name="Mudge J."/>
            <person name="Ramaraj T."/>
            <person name="Lindquist I.E."/>
            <person name="Bharti A.K."/>
            <person name="Sundararajan A."/>
            <person name="Cameron C.T."/>
            <person name="Woodward J.E."/>
            <person name="May G.D."/>
            <person name="Brubaker C."/>
            <person name="Broadhvest J."/>
            <person name="Wilkins T.A."/>
        </authorList>
    </citation>
    <scope>NUCLEOTIDE SEQUENCE</scope>
    <source>
        <strain evidence="3">cv. AKA8401</strain>
    </source>
</reference>
<dbReference type="PANTHER" id="PTHR13384:SF19">
    <property type="entry name" value="G PATCH DOMAIN-CONTAINING PROTEIN 1"/>
    <property type="match status" value="1"/>
</dbReference>
<evidence type="ECO:0000313" key="3">
    <source>
        <dbReference type="Proteomes" id="UP000032142"/>
    </source>
</evidence>
<dbReference type="EMBL" id="KN434198">
    <property type="protein sequence ID" value="KHG25886.1"/>
    <property type="molecule type" value="Genomic_DNA"/>
</dbReference>
<evidence type="ECO:0000313" key="2">
    <source>
        <dbReference type="EMBL" id="KHG25886.1"/>
    </source>
</evidence>
<feature type="region of interest" description="Disordered" evidence="1">
    <location>
        <begin position="345"/>
        <end position="396"/>
    </location>
</feature>
<keyword evidence="3" id="KW-1185">Reference proteome</keyword>
<dbReference type="GO" id="GO:0003723">
    <property type="term" value="F:RNA binding"/>
    <property type="evidence" value="ECO:0007669"/>
    <property type="project" value="TreeGrafter"/>
</dbReference>
<dbReference type="PANTHER" id="PTHR13384">
    <property type="entry name" value="G PATCH DOMAIN-CONTAINING PROTEIN 1"/>
    <property type="match status" value="1"/>
</dbReference>
<dbReference type="Proteomes" id="UP000032142">
    <property type="component" value="Unassembled WGS sequence"/>
</dbReference>
<name>A0A0B0PR61_GOSAR</name>
<feature type="compositionally biased region" description="Basic and acidic residues" evidence="1">
    <location>
        <begin position="1"/>
        <end position="20"/>
    </location>
</feature>